<gene>
    <name evidence="1" type="ORF">SAMN05421684_6605</name>
</gene>
<dbReference type="AlphaFoldDB" id="A0A1H3U1A8"/>
<evidence type="ECO:0000313" key="1">
    <source>
        <dbReference type="EMBL" id="SDZ55279.1"/>
    </source>
</evidence>
<evidence type="ECO:0008006" key="3">
    <source>
        <dbReference type="Google" id="ProtNLM"/>
    </source>
</evidence>
<dbReference type="Pfam" id="PF20347">
    <property type="entry name" value="DUF6642"/>
    <property type="match status" value="1"/>
</dbReference>
<proteinExistence type="predicted"/>
<dbReference type="RefSeq" id="WP_090800927.1">
    <property type="nucleotide sequence ID" value="NZ_BOND01000024.1"/>
</dbReference>
<evidence type="ECO:0000313" key="2">
    <source>
        <dbReference type="Proteomes" id="UP000199632"/>
    </source>
</evidence>
<dbReference type="EMBL" id="FNQB01000003">
    <property type="protein sequence ID" value="SDZ55279.1"/>
    <property type="molecule type" value="Genomic_DNA"/>
</dbReference>
<reference evidence="2" key="1">
    <citation type="submission" date="2016-10" db="EMBL/GenBank/DDBJ databases">
        <authorList>
            <person name="Varghese N."/>
            <person name="Submissions S."/>
        </authorList>
    </citation>
    <scope>NUCLEOTIDE SEQUENCE [LARGE SCALE GENOMIC DNA]</scope>
    <source>
        <strain evidence="2">DSM 44718</strain>
    </source>
</reference>
<accession>A0A1H3U1A8</accession>
<keyword evidence="2" id="KW-1185">Reference proteome</keyword>
<dbReference type="STRING" id="137265.SAMN05421684_6605"/>
<dbReference type="InterPro" id="IPR046584">
    <property type="entry name" value="DUF6642"/>
</dbReference>
<dbReference type="Proteomes" id="UP000199632">
    <property type="component" value="Unassembled WGS sequence"/>
</dbReference>
<sequence length="189" mass="21722">MYGIFCVEGQWHRSLTDKSSVLPTLDMLNRLKRCAYIHKDVATAEELRYFLTRWTEQRYASFRVGHFAMHGEAKQLFVNDRIRVGLDEIAETLEGRCEGRRLYFGSCSVLRAPDAILEDFLHTTGAAMLCGYTREVDWVESAAFELVLLDHLANGERVDAAERTMRSRRWAPLAEHLGFRIMYANGRAA</sequence>
<protein>
    <recommendedName>
        <fullName evidence="3">CHAT domain-containing protein</fullName>
    </recommendedName>
</protein>
<organism evidence="1 2">
    <name type="scientific">Asanoa ishikariensis</name>
    <dbReference type="NCBI Taxonomy" id="137265"/>
    <lineage>
        <taxon>Bacteria</taxon>
        <taxon>Bacillati</taxon>
        <taxon>Actinomycetota</taxon>
        <taxon>Actinomycetes</taxon>
        <taxon>Micromonosporales</taxon>
        <taxon>Micromonosporaceae</taxon>
        <taxon>Asanoa</taxon>
    </lineage>
</organism>
<name>A0A1H3U1A8_9ACTN</name>
<dbReference type="OrthoDB" id="1073355at2"/>